<gene>
    <name evidence="1" type="ORF">KME65_03490</name>
</gene>
<sequence length="419" mass="44837">MSNSHGDAQFMHCDGTDPALPGDPWSRLRYHYGQLLGADDFQAEQNALVLRRRLHNTLLHGLGTVCGLRVSAEPSDPPQTRLIVGEGLAIDAYGREIYVNETQCLDIIGLHAGDIWETLALSPSAIPEDPDSEPLSDTRRAYVTLCYESCLSNQVPAITPPCGDASEALAFSRVNDRFRIDLVAEAPLDPHPLQRDWWPPGTAGGQGDLRVRLLDFLLDYPGAGLSLQQLWNATEKAPLLLAVVDLLHEEGASGEITSVEAIDNSPRALLPAMQMSAEQAFRQRLAGADTTPSLKLLAISDNSETADAATPPEYTLQFSGDLEAATVTTDSIRVHALEATGWSAPLSSSLTASGDQVSVTLDAAPVADTRLQLHLIGGGHQPVMGAAGQPLDGWWDEPVSGAGRGRDINLIRVWTPGAA</sequence>
<dbReference type="EMBL" id="JAHHGM010000002">
    <property type="protein sequence ID" value="MBT2988006.1"/>
    <property type="molecule type" value="Genomic_DNA"/>
</dbReference>
<dbReference type="Proteomes" id="UP000770889">
    <property type="component" value="Unassembled WGS sequence"/>
</dbReference>
<protein>
    <submittedName>
        <fullName evidence="1">Uncharacterized protein</fullName>
    </submittedName>
</protein>
<proteinExistence type="predicted"/>
<organism evidence="1 2">
    <name type="scientific">Candidatus Thiodiazotropha taylori</name>
    <dbReference type="NCBI Taxonomy" id="2792791"/>
    <lineage>
        <taxon>Bacteria</taxon>
        <taxon>Pseudomonadati</taxon>
        <taxon>Pseudomonadota</taxon>
        <taxon>Gammaproteobacteria</taxon>
        <taxon>Chromatiales</taxon>
        <taxon>Sedimenticolaceae</taxon>
        <taxon>Candidatus Thiodiazotropha</taxon>
    </lineage>
</organism>
<reference evidence="1 2" key="1">
    <citation type="submission" date="2021-05" db="EMBL/GenBank/DDBJ databases">
        <title>Genetic and Functional Diversity in Clade A Lucinid endosymbionts from the Bahamas.</title>
        <authorList>
            <person name="Giani N.M."/>
            <person name="Engel A.S."/>
            <person name="Campbell B.J."/>
        </authorList>
    </citation>
    <scope>NUCLEOTIDE SEQUENCE [LARGE SCALE GENOMIC DNA]</scope>
    <source>
        <strain evidence="1">LUC16012Gg_MoonRockCtena</strain>
    </source>
</reference>
<evidence type="ECO:0000313" key="2">
    <source>
        <dbReference type="Proteomes" id="UP000770889"/>
    </source>
</evidence>
<comment type="caution">
    <text evidence="1">The sequence shown here is derived from an EMBL/GenBank/DDBJ whole genome shotgun (WGS) entry which is preliminary data.</text>
</comment>
<dbReference type="AlphaFoldDB" id="A0A944QTV3"/>
<accession>A0A944QTV3</accession>
<name>A0A944QTV3_9GAMM</name>
<evidence type="ECO:0000313" key="1">
    <source>
        <dbReference type="EMBL" id="MBT2988006.1"/>
    </source>
</evidence>